<keyword evidence="3 4" id="KW-0472">Membrane</keyword>
<gene>
    <name evidence="5" type="ORF">SAMN04515654_1288</name>
</gene>
<evidence type="ECO:0000256" key="1">
    <source>
        <dbReference type="ARBA" id="ARBA00022692"/>
    </source>
</evidence>
<name>A0A1G8R2V0_9FIRM</name>
<feature type="transmembrane region" description="Helical" evidence="4">
    <location>
        <begin position="228"/>
        <end position="252"/>
    </location>
</feature>
<dbReference type="GO" id="GO:0005886">
    <property type="term" value="C:plasma membrane"/>
    <property type="evidence" value="ECO:0007669"/>
    <property type="project" value="TreeGrafter"/>
</dbReference>
<dbReference type="GO" id="GO:0016757">
    <property type="term" value="F:glycosyltransferase activity"/>
    <property type="evidence" value="ECO:0007669"/>
    <property type="project" value="UniProtKB-KW"/>
</dbReference>
<dbReference type="RefSeq" id="WP_089717286.1">
    <property type="nucleotide sequence ID" value="NZ_FNEH01000028.1"/>
</dbReference>
<keyword evidence="5" id="KW-0808">Transferase</keyword>
<dbReference type="EMBL" id="FNEH01000028">
    <property type="protein sequence ID" value="SDJ10720.1"/>
    <property type="molecule type" value="Genomic_DNA"/>
</dbReference>
<dbReference type="SUPFAM" id="SSF53448">
    <property type="entry name" value="Nucleotide-diphospho-sugar transferases"/>
    <property type="match status" value="1"/>
</dbReference>
<organism evidence="5 6">
    <name type="scientific">Halanaerobium congolense</name>
    <dbReference type="NCBI Taxonomy" id="54121"/>
    <lineage>
        <taxon>Bacteria</taxon>
        <taxon>Bacillati</taxon>
        <taxon>Bacillota</taxon>
        <taxon>Clostridia</taxon>
        <taxon>Halanaerobiales</taxon>
        <taxon>Halanaerobiaceae</taxon>
        <taxon>Halanaerobium</taxon>
    </lineage>
</organism>
<accession>A0A1G8R2V0</accession>
<dbReference type="Proteomes" id="UP000198945">
    <property type="component" value="Unassembled WGS sequence"/>
</dbReference>
<dbReference type="Gene3D" id="3.90.550.10">
    <property type="entry name" value="Spore Coat Polysaccharide Biosynthesis Protein SpsA, Chain A"/>
    <property type="match status" value="1"/>
</dbReference>
<proteinExistence type="predicted"/>
<dbReference type="PANTHER" id="PTHR48090">
    <property type="entry name" value="UNDECAPRENYL-PHOSPHATE 4-DEOXY-4-FORMAMIDO-L-ARABINOSE TRANSFERASE-RELATED"/>
    <property type="match status" value="1"/>
</dbReference>
<reference evidence="5 6" key="1">
    <citation type="submission" date="2016-10" db="EMBL/GenBank/DDBJ databases">
        <authorList>
            <person name="de Groot N.N."/>
        </authorList>
    </citation>
    <scope>NUCLEOTIDE SEQUENCE [LARGE SCALE GENOMIC DNA]</scope>
    <source>
        <strain evidence="5 6">WG7</strain>
    </source>
</reference>
<evidence type="ECO:0000313" key="6">
    <source>
        <dbReference type="Proteomes" id="UP000198945"/>
    </source>
</evidence>
<protein>
    <submittedName>
        <fullName evidence="5">Dolichol-phosphate mannosyltransferase</fullName>
    </submittedName>
</protein>
<dbReference type="InterPro" id="IPR029044">
    <property type="entry name" value="Nucleotide-diphossugar_trans"/>
</dbReference>
<keyword evidence="5" id="KW-0328">Glycosyltransferase</keyword>
<feature type="transmembrane region" description="Helical" evidence="4">
    <location>
        <begin position="258"/>
        <end position="282"/>
    </location>
</feature>
<dbReference type="AlphaFoldDB" id="A0A1G8R2V0"/>
<keyword evidence="1 4" id="KW-0812">Transmembrane</keyword>
<evidence type="ECO:0000256" key="2">
    <source>
        <dbReference type="ARBA" id="ARBA00022989"/>
    </source>
</evidence>
<evidence type="ECO:0000256" key="4">
    <source>
        <dbReference type="SAM" id="Phobius"/>
    </source>
</evidence>
<evidence type="ECO:0000256" key="3">
    <source>
        <dbReference type="ARBA" id="ARBA00023136"/>
    </source>
</evidence>
<dbReference type="InterPro" id="IPR050256">
    <property type="entry name" value="Glycosyltransferase_2"/>
</dbReference>
<sequence length="314" mass="36621">MKEQNFTSVVVYLNNNEDHVQDFLLKVDNLMFQKFKAYEFILVNNFCQDKTMDKVEEISEKINGNINIVDLAWEHNIELAMLAGVDLAIGDFVYEFDSIIMDYNPKIIWETYQKAMKGYDIVSVSSDKPINYSSKLFYKFLNKVSYRNLSLTTETFRLLSRRALNRVLKSRERVRYRKALYKYSGFESTNIEYESINEKNPVINKSFLEKISLASDILVSFSDFGTKIALILSIFFTFVSVFAGGYTVYVYFTLENVVSGWTTTMFLLSVSFSGIFFVLAFLSKYMEVVLLEMQERPNYVYKAVEKLANKKMDK</sequence>
<evidence type="ECO:0000313" key="5">
    <source>
        <dbReference type="EMBL" id="SDJ10720.1"/>
    </source>
</evidence>
<keyword evidence="2 4" id="KW-1133">Transmembrane helix</keyword>
<dbReference type="PANTHER" id="PTHR48090:SF3">
    <property type="entry name" value="UNDECAPRENYL-PHOSPHATE 4-DEOXY-4-FORMAMIDO-L-ARABINOSE TRANSFERASE"/>
    <property type="match status" value="1"/>
</dbReference>